<name>A0A1X7MQ12_9LACT</name>
<evidence type="ECO:0000313" key="2">
    <source>
        <dbReference type="Proteomes" id="UP000193435"/>
    </source>
</evidence>
<dbReference type="OrthoDB" id="503948at2"/>
<organism evidence="1 2">
    <name type="scientific">Carnobacterium iners</name>
    <dbReference type="NCBI Taxonomy" id="1073423"/>
    <lineage>
        <taxon>Bacteria</taxon>
        <taxon>Bacillati</taxon>
        <taxon>Bacillota</taxon>
        <taxon>Bacilli</taxon>
        <taxon>Lactobacillales</taxon>
        <taxon>Carnobacteriaceae</taxon>
        <taxon>Carnobacterium</taxon>
    </lineage>
</organism>
<gene>
    <name evidence="1" type="ORF">SAMN04488700_0117</name>
</gene>
<dbReference type="AlphaFoldDB" id="A0A1X7MQ12"/>
<dbReference type="GO" id="GO:0016787">
    <property type="term" value="F:hydrolase activity"/>
    <property type="evidence" value="ECO:0007669"/>
    <property type="project" value="UniProtKB-KW"/>
</dbReference>
<dbReference type="SUPFAM" id="SSF53474">
    <property type="entry name" value="alpha/beta-Hydrolases"/>
    <property type="match status" value="1"/>
</dbReference>
<dbReference type="InterPro" id="IPR010315">
    <property type="entry name" value="DUF915_hydro-like"/>
</dbReference>
<proteinExistence type="predicted"/>
<accession>A0A1X7MQ12</accession>
<sequence length="306" mass="33845">MKRVVLVSFIAILLSILVVGCGNKKRADSVNESQLISESKSSEITQEKIANSEKRDSSSTSQASIPTLFIHGYGGTDFTFNAMLTRFEAEDYGKQELTLTVEPDGGIFETGNWQSDSSNPFIQVLFVDNKNNEWNQADWIKAVLVYLKTTYQVDEVNLVGHSMGGVSSFRYLVAYGKEDTQPVVKRFVAMGAPFNDFVAGNENQTLEALHQNGPLVYSGRYTEFSAAIQQYPASTGMLNIAGDKTDGSKSDGTVSLSSSLSIGYLMQSNKFNYQEVIITGDQASHSQLHENKDVDERIAEFLQYDR</sequence>
<dbReference type="Pfam" id="PF06028">
    <property type="entry name" value="DUF915"/>
    <property type="match status" value="1"/>
</dbReference>
<dbReference type="Gene3D" id="3.40.50.1820">
    <property type="entry name" value="alpha/beta hydrolase"/>
    <property type="match status" value="1"/>
</dbReference>
<dbReference type="STRING" id="1073423.SAMN04488700_0117"/>
<evidence type="ECO:0000313" key="1">
    <source>
        <dbReference type="EMBL" id="SMH26431.1"/>
    </source>
</evidence>
<protein>
    <submittedName>
        <fullName evidence="1">Uncharacterized protein with an alpha/beta hydrolase fold</fullName>
    </submittedName>
</protein>
<dbReference type="Proteomes" id="UP000193435">
    <property type="component" value="Unassembled WGS sequence"/>
</dbReference>
<keyword evidence="1" id="KW-0378">Hydrolase</keyword>
<dbReference type="PROSITE" id="PS51257">
    <property type="entry name" value="PROKAR_LIPOPROTEIN"/>
    <property type="match status" value="1"/>
</dbReference>
<keyword evidence="2" id="KW-1185">Reference proteome</keyword>
<reference evidence="1 2" key="1">
    <citation type="submission" date="2017-04" db="EMBL/GenBank/DDBJ databases">
        <authorList>
            <person name="Afonso C.L."/>
            <person name="Miller P.J."/>
            <person name="Scott M.A."/>
            <person name="Spackman E."/>
            <person name="Goraichik I."/>
            <person name="Dimitrov K.M."/>
            <person name="Suarez D.L."/>
            <person name="Swayne D.E."/>
        </authorList>
    </citation>
    <scope>NUCLEOTIDE SEQUENCE [LARGE SCALE GENOMIC DNA]</scope>
    <source>
        <strain evidence="1 2">LMG26642</strain>
    </source>
</reference>
<dbReference type="InterPro" id="IPR029058">
    <property type="entry name" value="AB_hydrolase_fold"/>
</dbReference>
<dbReference type="EMBL" id="FXBJ01000002">
    <property type="protein sequence ID" value="SMH26431.1"/>
    <property type="molecule type" value="Genomic_DNA"/>
</dbReference>